<dbReference type="CDD" id="cd04724">
    <property type="entry name" value="Tryptophan_synthase_alpha"/>
    <property type="match status" value="1"/>
</dbReference>
<dbReference type="SUPFAM" id="SSF51366">
    <property type="entry name" value="Ribulose-phoshate binding barrel"/>
    <property type="match status" value="1"/>
</dbReference>
<accession>A0A928UU54</accession>
<evidence type="ECO:0000256" key="5">
    <source>
        <dbReference type="ARBA" id="ARBA00022822"/>
    </source>
</evidence>
<evidence type="ECO:0000256" key="3">
    <source>
        <dbReference type="ARBA" id="ARBA00011270"/>
    </source>
</evidence>
<protein>
    <recommendedName>
        <fullName evidence="9">Tryptophan synthase alpha chain</fullName>
        <ecNumber evidence="9">4.2.1.20</ecNumber>
    </recommendedName>
</protein>
<keyword evidence="7 9" id="KW-0456">Lyase</keyword>
<keyword evidence="12" id="KW-1185">Reference proteome</keyword>
<keyword evidence="6 9" id="KW-0057">Aromatic amino acid biosynthesis</keyword>
<feature type="active site" description="Proton acceptor" evidence="9">
    <location>
        <position position="43"/>
    </location>
</feature>
<reference evidence="11" key="1">
    <citation type="submission" date="2018-02" db="EMBL/GenBank/DDBJ databases">
        <authorList>
            <person name="Vasarhelyi B.M."/>
            <person name="Deshmukh S."/>
            <person name="Balint B."/>
            <person name="Kukolya J."/>
        </authorList>
    </citation>
    <scope>NUCLEOTIDE SEQUENCE</scope>
    <source>
        <strain evidence="11">KB22</strain>
    </source>
</reference>
<dbReference type="InterPro" id="IPR002028">
    <property type="entry name" value="Trp_synthase_suA"/>
</dbReference>
<dbReference type="HAMAP" id="MF_00131">
    <property type="entry name" value="Trp_synth_alpha"/>
    <property type="match status" value="1"/>
</dbReference>
<dbReference type="PANTHER" id="PTHR43406:SF1">
    <property type="entry name" value="TRYPTOPHAN SYNTHASE ALPHA CHAIN, CHLOROPLASTIC"/>
    <property type="match status" value="1"/>
</dbReference>
<dbReference type="RefSeq" id="WP_196935224.1">
    <property type="nucleotide sequence ID" value="NZ_MU158698.1"/>
</dbReference>
<evidence type="ECO:0000256" key="8">
    <source>
        <dbReference type="ARBA" id="ARBA00049047"/>
    </source>
</evidence>
<evidence type="ECO:0000256" key="1">
    <source>
        <dbReference type="ARBA" id="ARBA00003365"/>
    </source>
</evidence>
<dbReference type="EC" id="4.2.1.20" evidence="9"/>
<evidence type="ECO:0000256" key="4">
    <source>
        <dbReference type="ARBA" id="ARBA00022605"/>
    </source>
</evidence>
<dbReference type="Pfam" id="PF00290">
    <property type="entry name" value="Trp_syntA"/>
    <property type="match status" value="1"/>
</dbReference>
<name>A0A928UU54_9SPHI</name>
<comment type="function">
    <text evidence="1 9">The alpha subunit is responsible for the aldol cleavage of indoleglycerol phosphate to indole and glyceraldehyde 3-phosphate.</text>
</comment>
<keyword evidence="4 9" id="KW-0028">Amino-acid biosynthesis</keyword>
<sequence length="254" mass="28372">MKSNTLPKGKKLLSIYFTAGYPSLDSTISIAKTLEESGADFLEIGFPYSDPVADGPVIQESSQVALQNGMNLHLLFEQLKDLRQSVSIPVYLMGYFNPVMQYGVENFCKSCQECGITGTIIPDLPMYEYEEIYKPIFEKYEISNIFLVTPQTSADRIKKIDNLSTSFIYLLSSNATTGKNLQVGNESESYFRRIQEMELDNPTIIGFGISSKSTFDKATAYSDGAIIGSAFVKLLAEENYLQKIPQFISSIKEK</sequence>
<dbReference type="EMBL" id="PRDK01000004">
    <property type="protein sequence ID" value="MBE8713275.1"/>
    <property type="molecule type" value="Genomic_DNA"/>
</dbReference>
<comment type="subunit">
    <text evidence="3 9">Tetramer of two alpha and two beta chains.</text>
</comment>
<organism evidence="11 12">
    <name type="scientific">Sphingobacterium hungaricum</name>
    <dbReference type="NCBI Taxonomy" id="2082723"/>
    <lineage>
        <taxon>Bacteria</taxon>
        <taxon>Pseudomonadati</taxon>
        <taxon>Bacteroidota</taxon>
        <taxon>Sphingobacteriia</taxon>
        <taxon>Sphingobacteriales</taxon>
        <taxon>Sphingobacteriaceae</taxon>
        <taxon>Sphingobacterium</taxon>
    </lineage>
</organism>
<dbReference type="GO" id="GO:0004834">
    <property type="term" value="F:tryptophan synthase activity"/>
    <property type="evidence" value="ECO:0007669"/>
    <property type="project" value="UniProtKB-UniRule"/>
</dbReference>
<proteinExistence type="inferred from homology"/>
<comment type="pathway">
    <text evidence="2 9">Amino-acid biosynthesis; L-tryptophan biosynthesis; L-tryptophan from chorismate: step 5/5.</text>
</comment>
<evidence type="ECO:0000313" key="11">
    <source>
        <dbReference type="EMBL" id="MBE8713275.1"/>
    </source>
</evidence>
<evidence type="ECO:0000256" key="6">
    <source>
        <dbReference type="ARBA" id="ARBA00023141"/>
    </source>
</evidence>
<dbReference type="InterPro" id="IPR018204">
    <property type="entry name" value="Trp_synthase_alpha_AS"/>
</dbReference>
<feature type="active site" description="Proton acceptor" evidence="9">
    <location>
        <position position="54"/>
    </location>
</feature>
<dbReference type="PROSITE" id="PS00167">
    <property type="entry name" value="TRP_SYNTHASE_ALPHA"/>
    <property type="match status" value="1"/>
</dbReference>
<dbReference type="PANTHER" id="PTHR43406">
    <property type="entry name" value="TRYPTOPHAN SYNTHASE, ALPHA CHAIN"/>
    <property type="match status" value="1"/>
</dbReference>
<dbReference type="Gene3D" id="3.20.20.70">
    <property type="entry name" value="Aldolase class I"/>
    <property type="match status" value="1"/>
</dbReference>
<dbReference type="Proteomes" id="UP000616201">
    <property type="component" value="Unassembled WGS sequence"/>
</dbReference>
<dbReference type="InterPro" id="IPR011060">
    <property type="entry name" value="RibuloseP-bd_barrel"/>
</dbReference>
<dbReference type="InterPro" id="IPR013785">
    <property type="entry name" value="Aldolase_TIM"/>
</dbReference>
<evidence type="ECO:0000256" key="9">
    <source>
        <dbReference type="HAMAP-Rule" id="MF_00131"/>
    </source>
</evidence>
<evidence type="ECO:0000256" key="7">
    <source>
        <dbReference type="ARBA" id="ARBA00023239"/>
    </source>
</evidence>
<comment type="similarity">
    <text evidence="9 10">Belongs to the TrpA family.</text>
</comment>
<keyword evidence="5 9" id="KW-0822">Tryptophan biosynthesis</keyword>
<evidence type="ECO:0000256" key="10">
    <source>
        <dbReference type="RuleBase" id="RU003662"/>
    </source>
</evidence>
<evidence type="ECO:0000256" key="2">
    <source>
        <dbReference type="ARBA" id="ARBA00004733"/>
    </source>
</evidence>
<dbReference type="AlphaFoldDB" id="A0A928UU54"/>
<dbReference type="FunFam" id="3.20.20.70:FF:000037">
    <property type="entry name" value="Tryptophan synthase alpha chain"/>
    <property type="match status" value="1"/>
</dbReference>
<dbReference type="GO" id="GO:0005829">
    <property type="term" value="C:cytosol"/>
    <property type="evidence" value="ECO:0007669"/>
    <property type="project" value="TreeGrafter"/>
</dbReference>
<comment type="caution">
    <text evidence="11">The sequence shown here is derived from an EMBL/GenBank/DDBJ whole genome shotgun (WGS) entry which is preliminary data.</text>
</comment>
<comment type="catalytic activity">
    <reaction evidence="8 9">
        <text>(1S,2R)-1-C-(indol-3-yl)glycerol 3-phosphate + L-serine = D-glyceraldehyde 3-phosphate + L-tryptophan + H2O</text>
        <dbReference type="Rhea" id="RHEA:10532"/>
        <dbReference type="ChEBI" id="CHEBI:15377"/>
        <dbReference type="ChEBI" id="CHEBI:33384"/>
        <dbReference type="ChEBI" id="CHEBI:57912"/>
        <dbReference type="ChEBI" id="CHEBI:58866"/>
        <dbReference type="ChEBI" id="CHEBI:59776"/>
        <dbReference type="EC" id="4.2.1.20"/>
    </reaction>
</comment>
<dbReference type="NCBIfam" id="TIGR00262">
    <property type="entry name" value="trpA"/>
    <property type="match status" value="1"/>
</dbReference>
<evidence type="ECO:0000313" key="12">
    <source>
        <dbReference type="Proteomes" id="UP000616201"/>
    </source>
</evidence>
<gene>
    <name evidence="9" type="primary">trpA</name>
    <name evidence="11" type="ORF">C4F49_06255</name>
</gene>